<gene>
    <name evidence="3" type="ORF">TPAR_06299</name>
</gene>
<accession>A0A2S4KTL7</accession>
<feature type="region of interest" description="Disordered" evidence="2">
    <location>
        <begin position="128"/>
        <end position="164"/>
    </location>
</feature>
<reference evidence="3 4" key="1">
    <citation type="submission" date="2018-01" db="EMBL/GenBank/DDBJ databases">
        <title>Harnessing the power of phylogenomics to disentangle the directionality and signatures of interkingdom host jumping in the parasitic fungal genus Tolypocladium.</title>
        <authorList>
            <person name="Quandt C.A."/>
            <person name="Patterson W."/>
            <person name="Spatafora J.W."/>
        </authorList>
    </citation>
    <scope>NUCLEOTIDE SEQUENCE [LARGE SCALE GENOMIC DNA]</scope>
    <source>
        <strain evidence="3 4">NRBC 100945</strain>
    </source>
</reference>
<organism evidence="3 4">
    <name type="scientific">Tolypocladium paradoxum</name>
    <dbReference type="NCBI Taxonomy" id="94208"/>
    <lineage>
        <taxon>Eukaryota</taxon>
        <taxon>Fungi</taxon>
        <taxon>Dikarya</taxon>
        <taxon>Ascomycota</taxon>
        <taxon>Pezizomycotina</taxon>
        <taxon>Sordariomycetes</taxon>
        <taxon>Hypocreomycetidae</taxon>
        <taxon>Hypocreales</taxon>
        <taxon>Ophiocordycipitaceae</taxon>
        <taxon>Tolypocladium</taxon>
    </lineage>
</organism>
<evidence type="ECO:0000256" key="1">
    <source>
        <dbReference type="ARBA" id="ARBA00023242"/>
    </source>
</evidence>
<evidence type="ECO:0000313" key="4">
    <source>
        <dbReference type="Proteomes" id="UP000237481"/>
    </source>
</evidence>
<dbReference type="Pfam" id="PF11951">
    <property type="entry name" value="Fungal_trans_2"/>
    <property type="match status" value="1"/>
</dbReference>
<evidence type="ECO:0000256" key="2">
    <source>
        <dbReference type="SAM" id="MobiDB-lite"/>
    </source>
</evidence>
<sequence>MDDGSGPERPAKRPKFPKLLAAPEASDSRTMAAVCDYRAIWPSSPPPPKASMRKDVLPETAAVGQTSSFFVLSSQSSTSHSYQNGFTAESPFTDLRDTFGESLIPRYIPPPSEVNSFVKFRWSRRNNKEAPPQLSPLMRISTGSSSPSAQALNSNSSGLTSPTTPTAEAVIAIPAVHSSNTSPQEPLPSPVSIPASKPQLLPSQFGLMVKLDSIDLQLWKFYVSNWCPGRSILPETNFWLNDLARMLPNDGIRAALLSLSGVYIYDYLPTLQIGHRVNMRFSDADIRLVNLLNDWPGLDSDQIDELVNISIILSMRDIVFTERRLKTPHDSRWLRGFTLAEQFLGMTDAGSRFWRYPNELVSPLRISQSAIVGNAAILAQCLMELPVQDVIGEVARFGWLLSGTRRDMYEIHGTCGFSRKLLHMISQITYCAARLQQDSDSPVIPITAQYLLRELVELRQWSREGRDWATVMSEPAVIEKVRGLPQGYLIDSLEDMTTVTAEAWRIAKGYRLPRNSPDVTANITDLAMCIRILPTSGTIFTAQAPLLPVFMLGMLATAQENKEVSMSWFQGVLQSRVRSSVSPLYDALTRAEAWIDTELELEEKLDPHIGARRPWWEHLVARLHETEEEVLCFT</sequence>
<keyword evidence="1" id="KW-0539">Nucleus</keyword>
<evidence type="ECO:0000313" key="3">
    <source>
        <dbReference type="EMBL" id="POR33514.1"/>
    </source>
</evidence>
<dbReference type="Proteomes" id="UP000237481">
    <property type="component" value="Unassembled WGS sequence"/>
</dbReference>
<dbReference type="OrthoDB" id="3597252at2759"/>
<feature type="region of interest" description="Disordered" evidence="2">
    <location>
        <begin position="1"/>
        <end position="29"/>
    </location>
</feature>
<protein>
    <submittedName>
        <fullName evidence="3">Uncharacterized protein</fullName>
    </submittedName>
</protein>
<feature type="compositionally biased region" description="Polar residues" evidence="2">
    <location>
        <begin position="141"/>
        <end position="164"/>
    </location>
</feature>
<name>A0A2S4KTL7_9HYPO</name>
<proteinExistence type="predicted"/>
<dbReference type="InterPro" id="IPR021858">
    <property type="entry name" value="Fun_TF"/>
</dbReference>
<dbReference type="AlphaFoldDB" id="A0A2S4KTL7"/>
<comment type="caution">
    <text evidence="3">The sequence shown here is derived from an EMBL/GenBank/DDBJ whole genome shotgun (WGS) entry which is preliminary data.</text>
</comment>
<dbReference type="EMBL" id="PKSG01000680">
    <property type="protein sequence ID" value="POR33514.1"/>
    <property type="molecule type" value="Genomic_DNA"/>
</dbReference>
<dbReference type="STRING" id="94208.A0A2S4KTL7"/>
<keyword evidence="4" id="KW-1185">Reference proteome</keyword>